<evidence type="ECO:0000313" key="3">
    <source>
        <dbReference type="Proteomes" id="UP001057375"/>
    </source>
</evidence>
<dbReference type="Proteomes" id="UP001057375">
    <property type="component" value="Unassembled WGS sequence"/>
</dbReference>
<evidence type="ECO:0000313" key="2">
    <source>
        <dbReference type="EMBL" id="GKT34161.1"/>
    </source>
</evidence>
<feature type="non-terminal residue" evidence="2">
    <location>
        <position position="1"/>
    </location>
</feature>
<feature type="non-terminal residue" evidence="2">
    <location>
        <position position="181"/>
    </location>
</feature>
<proteinExistence type="predicted"/>
<evidence type="ECO:0000256" key="1">
    <source>
        <dbReference type="SAM" id="Phobius"/>
    </source>
</evidence>
<organism evidence="2 3">
    <name type="scientific">Aduncisulcus paluster</name>
    <dbReference type="NCBI Taxonomy" id="2918883"/>
    <lineage>
        <taxon>Eukaryota</taxon>
        <taxon>Metamonada</taxon>
        <taxon>Carpediemonas-like organisms</taxon>
        <taxon>Aduncisulcus</taxon>
    </lineage>
</organism>
<sequence>RAGIEWTTYAHSGTIIPFTAVGNGAEDFMGYLDNTEIAEIMADQLNVELDHEKSTRESVTELHATVLSTEDSGLIHTGVVPYGPQTVLVQIEDDPWQAQTLEINNHLMGKADIDTPCKAGDKIIIGVKVEDGRIINAKVLEHDRGLWLTAMACLFVVLLIGYAGAIGIKALVSFALSVWII</sequence>
<comment type="caution">
    <text evidence="2">The sequence shown here is derived from an EMBL/GenBank/DDBJ whole genome shotgun (WGS) entry which is preliminary data.</text>
</comment>
<dbReference type="EMBL" id="BQXS01010707">
    <property type="protein sequence ID" value="GKT34161.1"/>
    <property type="molecule type" value="Genomic_DNA"/>
</dbReference>
<keyword evidence="1" id="KW-0812">Transmembrane</keyword>
<dbReference type="SUPFAM" id="SSF53649">
    <property type="entry name" value="Alkaline phosphatase-like"/>
    <property type="match status" value="1"/>
</dbReference>
<keyword evidence="3" id="KW-1185">Reference proteome</keyword>
<gene>
    <name evidence="2" type="ORF">ADUPG1_007613</name>
</gene>
<protein>
    <submittedName>
        <fullName evidence="2">Uncharacterized protein</fullName>
    </submittedName>
</protein>
<name>A0ABQ5KQ88_9EUKA</name>
<keyword evidence="1" id="KW-1133">Transmembrane helix</keyword>
<accession>A0ABQ5KQ88</accession>
<dbReference type="InterPro" id="IPR017850">
    <property type="entry name" value="Alkaline_phosphatase_core_sf"/>
</dbReference>
<keyword evidence="1" id="KW-0472">Membrane</keyword>
<feature type="transmembrane region" description="Helical" evidence="1">
    <location>
        <begin position="147"/>
        <end position="180"/>
    </location>
</feature>
<reference evidence="2" key="1">
    <citation type="submission" date="2022-03" db="EMBL/GenBank/DDBJ databases">
        <title>Draft genome sequence of Aduncisulcus paluster, a free-living microaerophilic Fornicata.</title>
        <authorList>
            <person name="Yuyama I."/>
            <person name="Kume K."/>
            <person name="Tamura T."/>
            <person name="Inagaki Y."/>
            <person name="Hashimoto T."/>
        </authorList>
    </citation>
    <scope>NUCLEOTIDE SEQUENCE</scope>
    <source>
        <strain evidence="2">NY0171</strain>
    </source>
</reference>